<evidence type="ECO:0000259" key="8">
    <source>
        <dbReference type="PROSITE" id="PS50110"/>
    </source>
</evidence>
<evidence type="ECO:0000256" key="3">
    <source>
        <dbReference type="ARBA" id="ARBA00023015"/>
    </source>
</evidence>
<evidence type="ECO:0000259" key="7">
    <source>
        <dbReference type="PROSITE" id="PS50045"/>
    </source>
</evidence>
<evidence type="ECO:0000256" key="2">
    <source>
        <dbReference type="ARBA" id="ARBA00022840"/>
    </source>
</evidence>
<reference evidence="9" key="1">
    <citation type="submission" date="2018-06" db="EMBL/GenBank/DDBJ databases">
        <authorList>
            <person name="Zhirakovskaya E."/>
        </authorList>
    </citation>
    <scope>NUCLEOTIDE SEQUENCE</scope>
</reference>
<dbReference type="InterPro" id="IPR009057">
    <property type="entry name" value="Homeodomain-like_sf"/>
</dbReference>
<dbReference type="PANTHER" id="PTHR32071:SF57">
    <property type="entry name" value="C4-DICARBOXYLATE TRANSPORT TRANSCRIPTIONAL REGULATORY PROTEIN DCTD"/>
    <property type="match status" value="1"/>
</dbReference>
<dbReference type="GO" id="GO:0000160">
    <property type="term" value="P:phosphorelay signal transduction system"/>
    <property type="evidence" value="ECO:0007669"/>
    <property type="project" value="InterPro"/>
</dbReference>
<dbReference type="Pfam" id="PF25601">
    <property type="entry name" value="AAA_lid_14"/>
    <property type="match status" value="1"/>
</dbReference>
<keyword evidence="3" id="KW-0805">Transcription regulation</keyword>
<dbReference type="GO" id="GO:0006355">
    <property type="term" value="P:regulation of DNA-templated transcription"/>
    <property type="evidence" value="ECO:0007669"/>
    <property type="project" value="InterPro"/>
</dbReference>
<dbReference type="PROSITE" id="PS50045">
    <property type="entry name" value="SIGMA54_INTERACT_4"/>
    <property type="match status" value="1"/>
</dbReference>
<dbReference type="GO" id="GO:0005524">
    <property type="term" value="F:ATP binding"/>
    <property type="evidence" value="ECO:0007669"/>
    <property type="project" value="UniProtKB-KW"/>
</dbReference>
<keyword evidence="6" id="KW-0804">Transcription</keyword>
<dbReference type="PROSITE" id="PS00675">
    <property type="entry name" value="SIGMA54_INTERACT_1"/>
    <property type="match status" value="1"/>
</dbReference>
<evidence type="ECO:0000256" key="1">
    <source>
        <dbReference type="ARBA" id="ARBA00022741"/>
    </source>
</evidence>
<protein>
    <submittedName>
        <fullName evidence="9">Response regulator of zinc sigma-54-dependent two-component system</fullName>
    </submittedName>
</protein>
<dbReference type="SUPFAM" id="SSF52540">
    <property type="entry name" value="P-loop containing nucleoside triphosphate hydrolases"/>
    <property type="match status" value="1"/>
</dbReference>
<dbReference type="InterPro" id="IPR058031">
    <property type="entry name" value="AAA_lid_NorR"/>
</dbReference>
<dbReference type="Gene3D" id="3.40.50.2300">
    <property type="match status" value="1"/>
</dbReference>
<dbReference type="SMART" id="SM00382">
    <property type="entry name" value="AAA"/>
    <property type="match status" value="1"/>
</dbReference>
<dbReference type="CDD" id="cd00009">
    <property type="entry name" value="AAA"/>
    <property type="match status" value="1"/>
</dbReference>
<dbReference type="InterPro" id="IPR025944">
    <property type="entry name" value="Sigma_54_int_dom_CS"/>
</dbReference>
<feature type="domain" description="Sigma-54 factor interaction" evidence="7">
    <location>
        <begin position="146"/>
        <end position="374"/>
    </location>
</feature>
<keyword evidence="1" id="KW-0547">Nucleotide-binding</keyword>
<dbReference type="Pfam" id="PF00158">
    <property type="entry name" value="Sigma54_activat"/>
    <property type="match status" value="1"/>
</dbReference>
<dbReference type="Gene3D" id="3.40.50.300">
    <property type="entry name" value="P-loop containing nucleotide triphosphate hydrolases"/>
    <property type="match status" value="1"/>
</dbReference>
<gene>
    <name evidence="9" type="ORF">MNBD_NITROSPINAE02-1734</name>
</gene>
<evidence type="ECO:0000313" key="9">
    <source>
        <dbReference type="EMBL" id="VAX23814.1"/>
    </source>
</evidence>
<dbReference type="Gene3D" id="1.10.8.60">
    <property type="match status" value="1"/>
</dbReference>
<keyword evidence="4" id="KW-0238">DNA-binding</keyword>
<dbReference type="PANTHER" id="PTHR32071">
    <property type="entry name" value="TRANSCRIPTIONAL REGULATORY PROTEIN"/>
    <property type="match status" value="1"/>
</dbReference>
<dbReference type="EMBL" id="UOGE01000090">
    <property type="protein sequence ID" value="VAX23814.1"/>
    <property type="molecule type" value="Genomic_DNA"/>
</dbReference>
<dbReference type="SMART" id="SM00448">
    <property type="entry name" value="REC"/>
    <property type="match status" value="1"/>
</dbReference>
<dbReference type="InterPro" id="IPR011006">
    <property type="entry name" value="CheY-like_superfamily"/>
</dbReference>
<dbReference type="SUPFAM" id="SSF52172">
    <property type="entry name" value="CheY-like"/>
    <property type="match status" value="1"/>
</dbReference>
<dbReference type="FunFam" id="3.40.50.300:FF:000006">
    <property type="entry name" value="DNA-binding transcriptional regulator NtrC"/>
    <property type="match status" value="1"/>
</dbReference>
<accession>A0A3B1CIP6</accession>
<dbReference type="SUPFAM" id="SSF46689">
    <property type="entry name" value="Homeodomain-like"/>
    <property type="match status" value="1"/>
</dbReference>
<sequence>MSAKEKILIVDDDINSLNMVQKYLELKERYEVTPCLTFSDALNELGKENFTACVLDYFMPDTTGLKMMKRIHETDPEMPVIILTASGDIRLAIETIKEGAHNYLTKPVDPDELYLNLDRAISARNLASENKRLKLDLKNKYKFDTIIGSAGRMMDVFDLTMRAASVRSTVLITGETGAGKELIAKAIHYNSGRSEKPFIKVNCSAITETMLEAELFGIDKNVATGVDARIGKFEAADTGTIFLDEIGDMSPATQAKVLRALQEREIERVGSHQARKVNIRIIAATNIDLERAMDEGDFRRDLFYRLNVIVVDIPPLRERKEDIPALTEFFIQKVCDENRLAVKKVDQKVMERLMSHSWPGNVRELENTIERSVVMCDGDTLKIENLPMILSERESAISVSFMNQSSDLDNAVAEFERKLILDALERNSWRQNRAANELGVTERSMWYKIKKLGIDAKRSRLD</sequence>
<feature type="domain" description="Response regulatory" evidence="8">
    <location>
        <begin position="6"/>
        <end position="121"/>
    </location>
</feature>
<dbReference type="InterPro" id="IPR025943">
    <property type="entry name" value="Sigma_54_int_dom_ATP-bd_2"/>
</dbReference>
<dbReference type="Gene3D" id="1.10.10.60">
    <property type="entry name" value="Homeodomain-like"/>
    <property type="match status" value="1"/>
</dbReference>
<dbReference type="PRINTS" id="PR01590">
    <property type="entry name" value="HTHFIS"/>
</dbReference>
<proteinExistence type="predicted"/>
<evidence type="ECO:0000256" key="4">
    <source>
        <dbReference type="ARBA" id="ARBA00023125"/>
    </source>
</evidence>
<dbReference type="GO" id="GO:0043565">
    <property type="term" value="F:sequence-specific DNA binding"/>
    <property type="evidence" value="ECO:0007669"/>
    <property type="project" value="InterPro"/>
</dbReference>
<evidence type="ECO:0000256" key="5">
    <source>
        <dbReference type="ARBA" id="ARBA00023159"/>
    </source>
</evidence>
<dbReference type="InterPro" id="IPR002078">
    <property type="entry name" value="Sigma_54_int"/>
</dbReference>
<dbReference type="PROSITE" id="PS00688">
    <property type="entry name" value="SIGMA54_INTERACT_3"/>
    <property type="match status" value="1"/>
</dbReference>
<dbReference type="Pfam" id="PF02954">
    <property type="entry name" value="HTH_8"/>
    <property type="match status" value="1"/>
</dbReference>
<dbReference type="InterPro" id="IPR025662">
    <property type="entry name" value="Sigma_54_int_dom_ATP-bd_1"/>
</dbReference>
<keyword evidence="2" id="KW-0067">ATP-binding</keyword>
<dbReference type="InterPro" id="IPR001789">
    <property type="entry name" value="Sig_transdc_resp-reg_receiver"/>
</dbReference>
<dbReference type="FunFam" id="1.10.8.60:FF:000014">
    <property type="entry name" value="DNA-binding transcriptional regulator NtrC"/>
    <property type="match status" value="1"/>
</dbReference>
<dbReference type="InterPro" id="IPR003593">
    <property type="entry name" value="AAA+_ATPase"/>
</dbReference>
<dbReference type="PROSITE" id="PS00676">
    <property type="entry name" value="SIGMA54_INTERACT_2"/>
    <property type="match status" value="1"/>
</dbReference>
<dbReference type="Pfam" id="PF00072">
    <property type="entry name" value="Response_reg"/>
    <property type="match status" value="1"/>
</dbReference>
<dbReference type="PROSITE" id="PS50110">
    <property type="entry name" value="RESPONSE_REGULATORY"/>
    <property type="match status" value="1"/>
</dbReference>
<evidence type="ECO:0000256" key="6">
    <source>
        <dbReference type="ARBA" id="ARBA00023163"/>
    </source>
</evidence>
<dbReference type="InterPro" id="IPR002197">
    <property type="entry name" value="HTH_Fis"/>
</dbReference>
<dbReference type="AlphaFoldDB" id="A0A3B1CIP6"/>
<name>A0A3B1CIP6_9ZZZZ</name>
<organism evidence="9">
    <name type="scientific">hydrothermal vent metagenome</name>
    <dbReference type="NCBI Taxonomy" id="652676"/>
    <lineage>
        <taxon>unclassified sequences</taxon>
        <taxon>metagenomes</taxon>
        <taxon>ecological metagenomes</taxon>
    </lineage>
</organism>
<keyword evidence="5" id="KW-0010">Activator</keyword>
<dbReference type="InterPro" id="IPR027417">
    <property type="entry name" value="P-loop_NTPase"/>
</dbReference>